<evidence type="ECO:0000313" key="2">
    <source>
        <dbReference type="EMBL" id="CAD8334913.1"/>
    </source>
</evidence>
<accession>A0A7R9WTC9</accession>
<keyword evidence="1" id="KW-1133">Transmembrane helix</keyword>
<keyword evidence="1" id="KW-0472">Membrane</keyword>
<organism evidence="2">
    <name type="scientific">Craspedostauros australis</name>
    <dbReference type="NCBI Taxonomy" id="1486917"/>
    <lineage>
        <taxon>Eukaryota</taxon>
        <taxon>Sar</taxon>
        <taxon>Stramenopiles</taxon>
        <taxon>Ochrophyta</taxon>
        <taxon>Bacillariophyta</taxon>
        <taxon>Bacillariophyceae</taxon>
        <taxon>Bacillariophycidae</taxon>
        <taxon>Naviculales</taxon>
        <taxon>Naviculaceae</taxon>
        <taxon>Craspedostauros</taxon>
    </lineage>
</organism>
<sequence length="145" mass="15808">MAGAIGTAVFYYVEKAVYDLVASLPSDTTTSADSFFVKYLETVSFNAAYLVSIVPQHVLNAVFCYGMDTINTRRKYWSTLIGTYSALGFTLALSTIINILLIQGLRVKKDSALGLTLGAGAVLNYVLLTYIINDDEKGDKQAKIE</sequence>
<feature type="transmembrane region" description="Helical" evidence="1">
    <location>
        <begin position="76"/>
        <end position="101"/>
    </location>
</feature>
<name>A0A7R9WTC9_9STRA</name>
<feature type="transmembrane region" description="Helical" evidence="1">
    <location>
        <begin position="113"/>
        <end position="132"/>
    </location>
</feature>
<protein>
    <submittedName>
        <fullName evidence="2">Uncharacterized protein</fullName>
    </submittedName>
</protein>
<keyword evidence="1" id="KW-0812">Transmembrane</keyword>
<reference evidence="2" key="1">
    <citation type="submission" date="2021-01" db="EMBL/GenBank/DDBJ databases">
        <authorList>
            <person name="Corre E."/>
            <person name="Pelletier E."/>
            <person name="Niang G."/>
            <person name="Scheremetjew M."/>
            <person name="Finn R."/>
            <person name="Kale V."/>
            <person name="Holt S."/>
            <person name="Cochrane G."/>
            <person name="Meng A."/>
            <person name="Brown T."/>
            <person name="Cohen L."/>
        </authorList>
    </citation>
    <scope>NUCLEOTIDE SEQUENCE</scope>
    <source>
        <strain evidence="2">CCMP3328</strain>
    </source>
</reference>
<evidence type="ECO:0000256" key="1">
    <source>
        <dbReference type="SAM" id="Phobius"/>
    </source>
</evidence>
<proteinExistence type="predicted"/>
<dbReference type="AlphaFoldDB" id="A0A7R9WTC9"/>
<dbReference type="EMBL" id="HBEF01011119">
    <property type="protein sequence ID" value="CAD8334913.1"/>
    <property type="molecule type" value="Transcribed_RNA"/>
</dbReference>
<gene>
    <name evidence="2" type="ORF">CAUS1442_LOCUS7018</name>
</gene>